<gene>
    <name evidence="1" type="ORF">LY11_04186</name>
</gene>
<evidence type="ECO:0000313" key="2">
    <source>
        <dbReference type="Proteomes" id="UP000249754"/>
    </source>
</evidence>
<dbReference type="Pfam" id="PF07377">
    <property type="entry name" value="DUF1493"/>
    <property type="match status" value="1"/>
</dbReference>
<comment type="caution">
    <text evidence="1">The sequence shown here is derived from an EMBL/GenBank/DDBJ whole genome shotgun (WGS) entry which is preliminary data.</text>
</comment>
<dbReference type="AlphaFoldDB" id="A0A327S7I0"/>
<name>A0A327S7I0_9SPHI</name>
<accession>A0A327S7I0</accession>
<dbReference type="Proteomes" id="UP000249754">
    <property type="component" value="Unassembled WGS sequence"/>
</dbReference>
<organism evidence="1 2">
    <name type="scientific">Pedobacter cryoconitis</name>
    <dbReference type="NCBI Taxonomy" id="188932"/>
    <lineage>
        <taxon>Bacteria</taxon>
        <taxon>Pseudomonadati</taxon>
        <taxon>Bacteroidota</taxon>
        <taxon>Sphingobacteriia</taxon>
        <taxon>Sphingobacteriales</taxon>
        <taxon>Sphingobacteriaceae</taxon>
        <taxon>Pedobacter</taxon>
    </lineage>
</organism>
<protein>
    <submittedName>
        <fullName evidence="1">Uncharacterized protein DUF1493</fullName>
    </submittedName>
</protein>
<proteinExistence type="predicted"/>
<dbReference type="InterPro" id="IPR010862">
    <property type="entry name" value="DUF1493"/>
</dbReference>
<evidence type="ECO:0000313" key="1">
    <source>
        <dbReference type="EMBL" id="RAJ24999.1"/>
    </source>
</evidence>
<reference evidence="1 2" key="1">
    <citation type="submission" date="2018-06" db="EMBL/GenBank/DDBJ databases">
        <title>Genomic Encyclopedia of Archaeal and Bacterial Type Strains, Phase II (KMG-II): from individual species to whole genera.</title>
        <authorList>
            <person name="Goeker M."/>
        </authorList>
    </citation>
    <scope>NUCLEOTIDE SEQUENCE [LARGE SCALE GENOMIC DNA]</scope>
    <source>
        <strain evidence="1 2">DSM 14825</strain>
    </source>
</reference>
<dbReference type="EMBL" id="QLLR01000028">
    <property type="protein sequence ID" value="RAJ24999.1"/>
    <property type="molecule type" value="Genomic_DNA"/>
</dbReference>
<sequence length="121" mass="13739">MISLVVVLSVVVVIVVNGNIMDNTELYKFLEKYTSKNHDDSMLNNSLSDDYGIYGDDADDLILDFSKKFNVDVSEFQIEDYFGGEGDVIFKFFANLFNKQKPKKILTINDLRLAIISGRLV</sequence>